<dbReference type="AlphaFoldDB" id="A0A183IJG6"/>
<dbReference type="OrthoDB" id="10056816at2759"/>
<evidence type="ECO:0000313" key="2">
    <source>
        <dbReference type="EMBL" id="VDP02273.1"/>
    </source>
</evidence>
<accession>A0A183IJG6</accession>
<keyword evidence="3" id="KW-1185">Reference proteome</keyword>
<comment type="similarity">
    <text evidence="1">Belongs to the UPF0462 family.</text>
</comment>
<evidence type="ECO:0000256" key="1">
    <source>
        <dbReference type="ARBA" id="ARBA00038085"/>
    </source>
</evidence>
<organism evidence="4">
    <name type="scientific">Soboliphyme baturini</name>
    <dbReference type="NCBI Taxonomy" id="241478"/>
    <lineage>
        <taxon>Eukaryota</taxon>
        <taxon>Metazoa</taxon>
        <taxon>Ecdysozoa</taxon>
        <taxon>Nematoda</taxon>
        <taxon>Enoplea</taxon>
        <taxon>Dorylaimia</taxon>
        <taxon>Dioctophymatida</taxon>
        <taxon>Dioctophymatoidea</taxon>
        <taxon>Soboliphymatidae</taxon>
        <taxon>Soboliphyme</taxon>
    </lineage>
</organism>
<protein>
    <submittedName>
        <fullName evidence="4">DUF2961 domain-containing protein</fullName>
    </submittedName>
</protein>
<reference evidence="4" key="1">
    <citation type="submission" date="2016-06" db="UniProtKB">
        <authorList>
            <consortium name="WormBaseParasite"/>
        </authorList>
    </citation>
    <scope>IDENTIFICATION</scope>
</reference>
<reference evidence="2 3" key="2">
    <citation type="submission" date="2018-11" db="EMBL/GenBank/DDBJ databases">
        <authorList>
            <consortium name="Pathogen Informatics"/>
        </authorList>
    </citation>
    <scope>NUCLEOTIDE SEQUENCE [LARGE SCALE GENOMIC DNA]</scope>
</reference>
<evidence type="ECO:0000313" key="4">
    <source>
        <dbReference type="WBParaSite" id="SBAD_0000393201-mRNA-1"/>
    </source>
</evidence>
<name>A0A183IJG6_9BILA</name>
<dbReference type="WBParaSite" id="SBAD_0000393201-mRNA-1">
    <property type="protein sequence ID" value="SBAD_0000393201-mRNA-1"/>
    <property type="gene ID" value="SBAD_0000393201"/>
</dbReference>
<dbReference type="PANTHER" id="PTHR31475">
    <property type="entry name" value="UPF0462 PROTEIN"/>
    <property type="match status" value="1"/>
</dbReference>
<dbReference type="Proteomes" id="UP000270296">
    <property type="component" value="Unassembled WGS sequence"/>
</dbReference>
<dbReference type="EMBL" id="UZAM01007934">
    <property type="protein sequence ID" value="VDP02273.1"/>
    <property type="molecule type" value="Genomic_DNA"/>
</dbReference>
<gene>
    <name evidence="2" type="ORF">SBAD_LOCUS3762</name>
</gene>
<sequence length="237" mass="27637">MALPIPLSAARQLEHTLSGFDFVIDKNWRGEPVDHEPFHVHLEWFFQRLKGRPHKRVVKAFVEGPLFDDPAEPDDLGGVCHNLYDYECVELFFANGKNQYLEIEIGPHGHWLVLLFKERRVPLHLNDDLELEVQNVFEGNTWRSVFEIPLAYFPPKVSRFNGYALHGSGKNRHYEAVHPIFDGRPNDAPDFHRLEFFRPIKIEKIIPESFNDHSFNDLYYGDLWAETTVQPVPIVPI</sequence>
<dbReference type="PANTHER" id="PTHR31475:SF5">
    <property type="entry name" value="UPF0462 PROTEIN C4ORF33 HOMOLOG"/>
    <property type="match status" value="1"/>
</dbReference>
<dbReference type="Gene3D" id="2.60.40.1190">
    <property type="match status" value="1"/>
</dbReference>
<proteinExistence type="inferred from homology"/>
<evidence type="ECO:0000313" key="3">
    <source>
        <dbReference type="Proteomes" id="UP000270296"/>
    </source>
</evidence>